<keyword evidence="6" id="KW-0456">Lyase</keyword>
<accession>A0A2P2E6R4</accession>
<dbReference type="GO" id="GO:0009094">
    <property type="term" value="P:L-phenylalanine biosynthetic process"/>
    <property type="evidence" value="ECO:0007669"/>
    <property type="project" value="UniProtKB-UniPathway"/>
</dbReference>
<evidence type="ECO:0000256" key="6">
    <source>
        <dbReference type="ARBA" id="ARBA00023239"/>
    </source>
</evidence>
<dbReference type="OrthoDB" id="9802281at2"/>
<dbReference type="InterPro" id="IPR008242">
    <property type="entry name" value="Chor_mutase/pphenate_deHydtase"/>
</dbReference>
<evidence type="ECO:0000256" key="1">
    <source>
        <dbReference type="ARBA" id="ARBA00004741"/>
    </source>
</evidence>
<dbReference type="PIRSF" id="PIRSF001500">
    <property type="entry name" value="Chor_mut_pdt_Ppr"/>
    <property type="match status" value="1"/>
</dbReference>
<dbReference type="NCBIfam" id="NF008866">
    <property type="entry name" value="PRK11899.1"/>
    <property type="match status" value="1"/>
</dbReference>
<comment type="pathway">
    <text evidence="1">Amino-acid biosynthesis; L-phenylalanine biosynthesis; phenylpyruvate from prephenate: step 1/1.</text>
</comment>
<evidence type="ECO:0000256" key="3">
    <source>
        <dbReference type="ARBA" id="ARBA00022605"/>
    </source>
</evidence>
<dbReference type="Gene3D" id="3.30.70.260">
    <property type="match status" value="1"/>
</dbReference>
<dbReference type="SUPFAM" id="SSF55021">
    <property type="entry name" value="ACT-like"/>
    <property type="match status" value="1"/>
</dbReference>
<evidence type="ECO:0000313" key="12">
    <source>
        <dbReference type="Proteomes" id="UP000245086"/>
    </source>
</evidence>
<gene>
    <name evidence="11" type="primary">pheA</name>
    <name evidence="11" type="ORF">PbB2_00421</name>
</gene>
<keyword evidence="3" id="KW-0028">Amino-acid biosynthesis</keyword>
<comment type="caution">
    <text evidence="11">The sequence shown here is derived from an EMBL/GenBank/DDBJ whole genome shotgun (WGS) entry which is preliminary data.</text>
</comment>
<evidence type="ECO:0000256" key="7">
    <source>
        <dbReference type="ARBA" id="ARBA00047848"/>
    </source>
</evidence>
<evidence type="ECO:0000256" key="2">
    <source>
        <dbReference type="ARBA" id="ARBA00013147"/>
    </source>
</evidence>
<evidence type="ECO:0000256" key="4">
    <source>
        <dbReference type="ARBA" id="ARBA00023141"/>
    </source>
</evidence>
<dbReference type="InterPro" id="IPR018528">
    <property type="entry name" value="Preph_deHydtase_CS"/>
</dbReference>
<dbReference type="InterPro" id="IPR045865">
    <property type="entry name" value="ACT-like_dom_sf"/>
</dbReference>
<dbReference type="PROSITE" id="PS51671">
    <property type="entry name" value="ACT"/>
    <property type="match status" value="1"/>
</dbReference>
<evidence type="ECO:0000259" key="10">
    <source>
        <dbReference type="PROSITE" id="PS51671"/>
    </source>
</evidence>
<dbReference type="AlphaFoldDB" id="A0A2P2E6R4"/>
<evidence type="ECO:0000256" key="5">
    <source>
        <dbReference type="ARBA" id="ARBA00023222"/>
    </source>
</evidence>
<evidence type="ECO:0000256" key="8">
    <source>
        <dbReference type="PIRSR" id="PIRSR001500-2"/>
    </source>
</evidence>
<feature type="domain" description="ACT" evidence="10">
    <location>
        <begin position="198"/>
        <end position="275"/>
    </location>
</feature>
<dbReference type="Gene3D" id="3.40.190.10">
    <property type="entry name" value="Periplasmic binding protein-like II"/>
    <property type="match status" value="2"/>
</dbReference>
<protein>
    <recommendedName>
        <fullName evidence="2">prephenate dehydratase</fullName>
        <ecNumber evidence="2">4.2.1.51</ecNumber>
    </recommendedName>
</protein>
<dbReference type="CDD" id="cd04905">
    <property type="entry name" value="ACT_CM-PDT"/>
    <property type="match status" value="1"/>
</dbReference>
<name>A0A2P2E6R4_9PROT</name>
<dbReference type="SUPFAM" id="SSF53850">
    <property type="entry name" value="Periplasmic binding protein-like II"/>
    <property type="match status" value="1"/>
</dbReference>
<dbReference type="UniPathway" id="UPA00121">
    <property type="reaction ID" value="UER00345"/>
</dbReference>
<evidence type="ECO:0000313" key="11">
    <source>
        <dbReference type="EMBL" id="GBF56764.1"/>
    </source>
</evidence>
<keyword evidence="5" id="KW-0584">Phenylalanine biosynthesis</keyword>
<dbReference type="GO" id="GO:0004664">
    <property type="term" value="F:prephenate dehydratase activity"/>
    <property type="evidence" value="ECO:0007669"/>
    <property type="project" value="UniProtKB-EC"/>
</dbReference>
<dbReference type="InterPro" id="IPR002912">
    <property type="entry name" value="ACT_dom"/>
</dbReference>
<dbReference type="InterPro" id="IPR001086">
    <property type="entry name" value="Preph_deHydtase"/>
</dbReference>
<dbReference type="PROSITE" id="PS51171">
    <property type="entry name" value="PREPHENATE_DEHYDR_3"/>
    <property type="match status" value="1"/>
</dbReference>
<dbReference type="Proteomes" id="UP000245086">
    <property type="component" value="Unassembled WGS sequence"/>
</dbReference>
<dbReference type="PROSITE" id="PS00857">
    <property type="entry name" value="PREPHENATE_DEHYDR_1"/>
    <property type="match status" value="1"/>
</dbReference>
<dbReference type="PANTHER" id="PTHR21022:SF19">
    <property type="entry name" value="PREPHENATE DEHYDRATASE-RELATED"/>
    <property type="match status" value="1"/>
</dbReference>
<dbReference type="EC" id="4.2.1.51" evidence="2"/>
<keyword evidence="12" id="KW-1185">Reference proteome</keyword>
<dbReference type="GO" id="GO:0005737">
    <property type="term" value="C:cytoplasm"/>
    <property type="evidence" value="ECO:0007669"/>
    <property type="project" value="TreeGrafter"/>
</dbReference>
<dbReference type="Pfam" id="PF00800">
    <property type="entry name" value="PDT"/>
    <property type="match status" value="1"/>
</dbReference>
<comment type="catalytic activity">
    <reaction evidence="7">
        <text>prephenate + H(+) = 3-phenylpyruvate + CO2 + H2O</text>
        <dbReference type="Rhea" id="RHEA:21648"/>
        <dbReference type="ChEBI" id="CHEBI:15377"/>
        <dbReference type="ChEBI" id="CHEBI:15378"/>
        <dbReference type="ChEBI" id="CHEBI:16526"/>
        <dbReference type="ChEBI" id="CHEBI:18005"/>
        <dbReference type="ChEBI" id="CHEBI:29934"/>
        <dbReference type="EC" id="4.2.1.51"/>
    </reaction>
</comment>
<feature type="site" description="Essential for prephenate dehydratase activity" evidence="8">
    <location>
        <position position="176"/>
    </location>
</feature>
<sequence>MSALSAGKIAFQGELGANSHAAAKAACPDLEPLPCQTFEDAFAAVASGKAERAMIAIENTLAGRVGDVHHLLPEAGLYIVGEYFAPIHHQLVGVKGAALADIRKIRSHPMALGQCRKIIRELGAEAVKTADTAGAVREIAELGDKSVAALGSTLAASFYDLPILRADVEDEPHNATRFVILSATPDDADLEDGKYITSFVFQVRNIPAALYKAMGGFATNGVNMTKLESYQVGGSFHATQFYADIEGHPNERNVQLALQELKFFSAELKILGVYKAHPYRNLESSATAG</sequence>
<reference evidence="11 12" key="1">
    <citation type="journal article" date="2018" name="Genome Announc.">
        <title>Draft Genome Sequence of "Candidatus Phycosocius bacilliformis," an Alphaproteobacterial Ectosymbiont of the Hydrocarbon-Producing Green Alga Botryococcus braunii.</title>
        <authorList>
            <person name="Tanabe Y."/>
            <person name="Yamaguchi H."/>
            <person name="Watanabe M.M."/>
        </authorList>
    </citation>
    <scope>NUCLEOTIDE SEQUENCE [LARGE SCALE GENOMIC DNA]</scope>
    <source>
        <strain evidence="11 12">BOTRYCO-2</strain>
    </source>
</reference>
<organism evidence="11 12">
    <name type="scientific">Candidatus Phycosocius bacilliformis</name>
    <dbReference type="NCBI Taxonomy" id="1445552"/>
    <lineage>
        <taxon>Bacteria</taxon>
        <taxon>Pseudomonadati</taxon>
        <taxon>Pseudomonadota</taxon>
        <taxon>Alphaproteobacteria</taxon>
        <taxon>Caulobacterales</taxon>
        <taxon>Caulobacterales incertae sedis</taxon>
        <taxon>Candidatus Phycosocius</taxon>
    </lineage>
</organism>
<dbReference type="CDD" id="cd13631">
    <property type="entry name" value="PBP2_Ct-PDT_like"/>
    <property type="match status" value="1"/>
</dbReference>
<dbReference type="PANTHER" id="PTHR21022">
    <property type="entry name" value="PREPHENATE DEHYDRATASE P PROTEIN"/>
    <property type="match status" value="1"/>
</dbReference>
<proteinExistence type="predicted"/>
<evidence type="ECO:0000259" key="9">
    <source>
        <dbReference type="PROSITE" id="PS51171"/>
    </source>
</evidence>
<dbReference type="RefSeq" id="WP_108983618.1">
    <property type="nucleotide sequence ID" value="NZ_BFBR01000001.1"/>
</dbReference>
<feature type="domain" description="Prephenate dehydratase" evidence="9">
    <location>
        <begin position="8"/>
        <end position="183"/>
    </location>
</feature>
<keyword evidence="4" id="KW-0057">Aromatic amino acid biosynthesis</keyword>
<dbReference type="EMBL" id="BFBR01000001">
    <property type="protein sequence ID" value="GBF56764.1"/>
    <property type="molecule type" value="Genomic_DNA"/>
</dbReference>